<sequence length="344" mass="38141">MAVDSPAPAFSLSHFATHIGGESGATRLLFERRWPEGFRCPVCEHDRCYFIPAPARADSVRSAGRGLYQCKRCRHQTSLTAGTALAGSRTPLVKWLAAIHLLSSEPGGITATHLQQVLSITYKTAWLMLHKIRHALSAADARKLLSGPVQAGLSYCEEAGHLAMRPTEPGRPVVAAMAMDTQGTPLQLKIKLVEPRHVRCRTLLPRGRNAFQDQHVAPVPECPNSDSTNCHNSSSFNRSIPAYYSNVSYAASKLSFPAVQQAAPDEVVQARPAFSSGAERFYYARRLPVMQYMAEARQWMRATYGGLKRQYLQAYLDEYCFRFNHSCAPENHAFRSLLSICLST</sequence>
<dbReference type="EMBL" id="JACXIZ010000019">
    <property type="protein sequence ID" value="MBD2845909.1"/>
    <property type="molecule type" value="Genomic_DNA"/>
</dbReference>
<dbReference type="InterPro" id="IPR024442">
    <property type="entry name" value="Transposase_Zn_ribbon"/>
</dbReference>
<organism evidence="2 3">
    <name type="scientific">Paenibacillus sabuli</name>
    <dbReference type="NCBI Taxonomy" id="2772509"/>
    <lineage>
        <taxon>Bacteria</taxon>
        <taxon>Bacillati</taxon>
        <taxon>Bacillota</taxon>
        <taxon>Bacilli</taxon>
        <taxon>Bacillales</taxon>
        <taxon>Paenibacillaceae</taxon>
        <taxon>Paenibacillus</taxon>
    </lineage>
</organism>
<proteinExistence type="predicted"/>
<gene>
    <name evidence="2" type="ORF">IDH44_11960</name>
</gene>
<evidence type="ECO:0000313" key="2">
    <source>
        <dbReference type="EMBL" id="MBD2845909.1"/>
    </source>
</evidence>
<evidence type="ECO:0000259" key="1">
    <source>
        <dbReference type="Pfam" id="PF12760"/>
    </source>
</evidence>
<dbReference type="AlphaFoldDB" id="A0A927GRQ7"/>
<dbReference type="RefSeq" id="WP_190917930.1">
    <property type="nucleotide sequence ID" value="NZ_JACXIZ010000019.1"/>
</dbReference>
<comment type="caution">
    <text evidence="2">The sequence shown here is derived from an EMBL/GenBank/DDBJ whole genome shotgun (WGS) entry which is preliminary data.</text>
</comment>
<dbReference type="Proteomes" id="UP000621560">
    <property type="component" value="Unassembled WGS sequence"/>
</dbReference>
<evidence type="ECO:0000313" key="3">
    <source>
        <dbReference type="Proteomes" id="UP000621560"/>
    </source>
</evidence>
<accession>A0A927GRQ7</accession>
<keyword evidence="3" id="KW-1185">Reference proteome</keyword>
<name>A0A927GRQ7_9BACL</name>
<dbReference type="Pfam" id="PF12760">
    <property type="entry name" value="Zn_ribbon_IS1595"/>
    <property type="match status" value="1"/>
</dbReference>
<feature type="domain" description="Transposase zinc-ribbon" evidence="1">
    <location>
        <begin position="24"/>
        <end position="76"/>
    </location>
</feature>
<protein>
    <submittedName>
        <fullName evidence="2">IS1595 family transposase</fullName>
    </submittedName>
</protein>
<reference evidence="2" key="1">
    <citation type="submission" date="2020-09" db="EMBL/GenBank/DDBJ databases">
        <title>A novel bacterium of genus Paenibacillus, isolated from South China Sea.</title>
        <authorList>
            <person name="Huang H."/>
            <person name="Mo K."/>
            <person name="Hu Y."/>
        </authorList>
    </citation>
    <scope>NUCLEOTIDE SEQUENCE</scope>
    <source>
        <strain evidence="2">IB182496</strain>
    </source>
</reference>